<evidence type="ECO:0000313" key="2">
    <source>
        <dbReference type="EMBL" id="CCC52645.1"/>
    </source>
</evidence>
<name>G0UA14_TRYVY</name>
<dbReference type="InterPro" id="IPR013097">
    <property type="entry name" value="Dabb"/>
</dbReference>
<dbReference type="SMART" id="SM00886">
    <property type="entry name" value="Dabb"/>
    <property type="match status" value="1"/>
</dbReference>
<protein>
    <recommendedName>
        <fullName evidence="1">Stress-response A/B barrel domain-containing protein</fullName>
    </recommendedName>
</protein>
<gene>
    <name evidence="2" type="ORF">TVY486_1101300</name>
</gene>
<dbReference type="VEuPathDB" id="TriTrypDB:TvY486_1101300"/>
<proteinExistence type="predicted"/>
<dbReference type="PANTHER" id="PTHR37832">
    <property type="entry name" value="BLL2683 PROTEIN"/>
    <property type="match status" value="1"/>
</dbReference>
<accession>G0UA14</accession>
<dbReference type="EMBL" id="HE573027">
    <property type="protein sequence ID" value="CCC52645.1"/>
    <property type="molecule type" value="Genomic_DNA"/>
</dbReference>
<dbReference type="PANTHER" id="PTHR37832:SF1">
    <property type="entry name" value="STRESS-RESPONSE A_B BARREL DOMAIN-CONTAINING PROTEIN"/>
    <property type="match status" value="1"/>
</dbReference>
<evidence type="ECO:0000259" key="1">
    <source>
        <dbReference type="PROSITE" id="PS51502"/>
    </source>
</evidence>
<feature type="domain" description="Stress-response A/B barrel" evidence="1">
    <location>
        <begin position="5"/>
        <end position="107"/>
    </location>
</feature>
<dbReference type="SUPFAM" id="SSF54909">
    <property type="entry name" value="Dimeric alpha+beta barrel"/>
    <property type="match status" value="1"/>
</dbReference>
<dbReference type="InterPro" id="IPR011008">
    <property type="entry name" value="Dimeric_a/b-barrel"/>
</dbReference>
<dbReference type="Gene3D" id="3.30.70.100">
    <property type="match status" value="1"/>
</dbReference>
<dbReference type="PROSITE" id="PS51502">
    <property type="entry name" value="S_R_A_B_BARREL"/>
    <property type="match status" value="1"/>
</dbReference>
<dbReference type="AlphaFoldDB" id="G0UA14"/>
<reference evidence="2" key="1">
    <citation type="journal article" date="2012" name="Proc. Natl. Acad. Sci. U.S.A.">
        <title>Antigenic diversity is generated by distinct evolutionary mechanisms in African trypanosome species.</title>
        <authorList>
            <person name="Jackson A.P."/>
            <person name="Berry A."/>
            <person name="Aslett M."/>
            <person name="Allison H.C."/>
            <person name="Burton P."/>
            <person name="Vavrova-Anderson J."/>
            <person name="Brown R."/>
            <person name="Browne H."/>
            <person name="Corton N."/>
            <person name="Hauser H."/>
            <person name="Gamble J."/>
            <person name="Gilderthorp R."/>
            <person name="Marcello L."/>
            <person name="McQuillan J."/>
            <person name="Otto T.D."/>
            <person name="Quail M.A."/>
            <person name="Sanders M.J."/>
            <person name="van Tonder A."/>
            <person name="Ginger M.L."/>
            <person name="Field M.C."/>
            <person name="Barry J.D."/>
            <person name="Hertz-Fowler C."/>
            <person name="Berriman M."/>
        </authorList>
    </citation>
    <scope>NUCLEOTIDE SEQUENCE</scope>
    <source>
        <strain evidence="2">Y486</strain>
    </source>
</reference>
<organism evidence="2">
    <name type="scientific">Trypanosoma vivax (strain Y486)</name>
    <dbReference type="NCBI Taxonomy" id="1055687"/>
    <lineage>
        <taxon>Eukaryota</taxon>
        <taxon>Discoba</taxon>
        <taxon>Euglenozoa</taxon>
        <taxon>Kinetoplastea</taxon>
        <taxon>Metakinetoplastina</taxon>
        <taxon>Trypanosomatida</taxon>
        <taxon>Trypanosomatidae</taxon>
        <taxon>Trypanosoma</taxon>
        <taxon>Duttonella</taxon>
    </lineage>
</organism>
<dbReference type="Pfam" id="PF07876">
    <property type="entry name" value="Dabb"/>
    <property type="match status" value="1"/>
</dbReference>
<sequence length="111" mass="12419">MAPKICHAVFFSLDPEKMAANLPGNAVEENLQRLRDTVPGLLEVNMGRAETALFPGYVACCGDYTHCLVSKHKDLASYQTYVSHPNHIPFVELLKSSYAKPPIRIDFELKE</sequence>